<dbReference type="AlphaFoldDB" id="A0A7V4DDL3"/>
<comment type="caution">
    <text evidence="1">The sequence shown here is derived from an EMBL/GenBank/DDBJ whole genome shotgun (WGS) entry which is preliminary data.</text>
</comment>
<organism evidence="1">
    <name type="scientific">Candidatus Caldatribacterium californiense</name>
    <dbReference type="NCBI Taxonomy" id="1454726"/>
    <lineage>
        <taxon>Bacteria</taxon>
        <taxon>Pseudomonadati</taxon>
        <taxon>Atribacterota</taxon>
        <taxon>Atribacteria</taxon>
        <taxon>Atribacterales</taxon>
        <taxon>Candidatus Caldatribacteriaceae</taxon>
        <taxon>Candidatus Caldatribacterium</taxon>
    </lineage>
</organism>
<name>A0A7V4DDL3_9BACT</name>
<sequence length="70" mass="8288">MAHMVSLAWIHLAYTRDPIHRWIPKWLFFTTRKGATMVIDTLWEVRYHHDKGLMNLAVGLGCTEFLDLDF</sequence>
<gene>
    <name evidence="1" type="ORF">ENV30_03485</name>
</gene>
<protein>
    <submittedName>
        <fullName evidence="1">Uncharacterized protein</fullName>
    </submittedName>
</protein>
<evidence type="ECO:0000313" key="1">
    <source>
        <dbReference type="EMBL" id="HGI30356.1"/>
    </source>
</evidence>
<dbReference type="EMBL" id="DTFV01000052">
    <property type="protein sequence ID" value="HGI30356.1"/>
    <property type="molecule type" value="Genomic_DNA"/>
</dbReference>
<reference evidence="1" key="1">
    <citation type="journal article" date="2020" name="mSystems">
        <title>Genome- and Community-Level Interaction Insights into Carbon Utilization and Element Cycling Functions of Hydrothermarchaeota in Hydrothermal Sediment.</title>
        <authorList>
            <person name="Zhou Z."/>
            <person name="Liu Y."/>
            <person name="Xu W."/>
            <person name="Pan J."/>
            <person name="Luo Z.H."/>
            <person name="Li M."/>
        </authorList>
    </citation>
    <scope>NUCLEOTIDE SEQUENCE [LARGE SCALE GENOMIC DNA]</scope>
    <source>
        <strain evidence="1">SpSt-747</strain>
    </source>
</reference>
<accession>A0A7V4DDL3</accession>
<proteinExistence type="predicted"/>